<evidence type="ECO:0000256" key="4">
    <source>
        <dbReference type="PROSITE-ProRule" id="PRU00108"/>
    </source>
</evidence>
<evidence type="ECO:0000259" key="6">
    <source>
        <dbReference type="PROSITE" id="PS50071"/>
    </source>
</evidence>
<feature type="region of interest" description="Disordered" evidence="5">
    <location>
        <begin position="218"/>
        <end position="238"/>
    </location>
</feature>
<keyword evidence="3 4" id="KW-0539">Nucleus</keyword>
<dbReference type="InterPro" id="IPR050224">
    <property type="entry name" value="TALE_homeobox"/>
</dbReference>
<accession>A0AA43QPA6</accession>
<feature type="compositionally biased region" description="Polar residues" evidence="5">
    <location>
        <begin position="103"/>
        <end position="127"/>
    </location>
</feature>
<dbReference type="InterPro" id="IPR001356">
    <property type="entry name" value="HD"/>
</dbReference>
<dbReference type="Gene3D" id="1.10.10.60">
    <property type="entry name" value="Homeodomain-like"/>
    <property type="match status" value="1"/>
</dbReference>
<dbReference type="InterPro" id="IPR009057">
    <property type="entry name" value="Homeodomain-like_sf"/>
</dbReference>
<feature type="compositionally biased region" description="Basic and acidic residues" evidence="5">
    <location>
        <begin position="1"/>
        <end position="10"/>
    </location>
</feature>
<organism evidence="7 8">
    <name type="scientific">Ramalina farinacea</name>
    <dbReference type="NCBI Taxonomy" id="258253"/>
    <lineage>
        <taxon>Eukaryota</taxon>
        <taxon>Fungi</taxon>
        <taxon>Dikarya</taxon>
        <taxon>Ascomycota</taxon>
        <taxon>Pezizomycotina</taxon>
        <taxon>Lecanoromycetes</taxon>
        <taxon>OSLEUM clade</taxon>
        <taxon>Lecanoromycetidae</taxon>
        <taxon>Lecanorales</taxon>
        <taxon>Lecanorineae</taxon>
        <taxon>Ramalinaceae</taxon>
        <taxon>Ramalina</taxon>
    </lineage>
</organism>
<feature type="compositionally biased region" description="Polar residues" evidence="5">
    <location>
        <begin position="229"/>
        <end position="238"/>
    </location>
</feature>
<evidence type="ECO:0000256" key="2">
    <source>
        <dbReference type="ARBA" id="ARBA00023155"/>
    </source>
</evidence>
<dbReference type="Pfam" id="PF05920">
    <property type="entry name" value="Homeobox_KN"/>
    <property type="match status" value="1"/>
</dbReference>
<reference evidence="7" key="1">
    <citation type="journal article" date="2023" name="Genome Biol. Evol.">
        <title>First Whole Genome Sequence and Flow Cytometry Genome Size Data for the Lichen-Forming Fungus Ramalina farinacea (Ascomycota).</title>
        <authorList>
            <person name="Llewellyn T."/>
            <person name="Mian S."/>
            <person name="Hill R."/>
            <person name="Leitch I.J."/>
            <person name="Gaya E."/>
        </authorList>
    </citation>
    <scope>NUCLEOTIDE SEQUENCE</scope>
    <source>
        <strain evidence="7">LIQ254RAFAR</strain>
    </source>
</reference>
<protein>
    <submittedName>
        <fullName evidence="7">Homeodomain super</fullName>
    </submittedName>
</protein>
<dbReference type="PANTHER" id="PTHR11850">
    <property type="entry name" value="HOMEOBOX PROTEIN TRANSCRIPTION FACTORS"/>
    <property type="match status" value="1"/>
</dbReference>
<dbReference type="AlphaFoldDB" id="A0AA43QPA6"/>
<evidence type="ECO:0000256" key="5">
    <source>
        <dbReference type="SAM" id="MobiDB-lite"/>
    </source>
</evidence>
<comment type="caution">
    <text evidence="7">The sequence shown here is derived from an EMBL/GenBank/DDBJ whole genome shotgun (WGS) entry which is preliminary data.</text>
</comment>
<keyword evidence="8" id="KW-1185">Reference proteome</keyword>
<feature type="compositionally biased region" description="Polar residues" evidence="5">
    <location>
        <begin position="15"/>
        <end position="33"/>
    </location>
</feature>
<dbReference type="InterPro" id="IPR008422">
    <property type="entry name" value="KN_HD"/>
</dbReference>
<dbReference type="GO" id="GO:0003677">
    <property type="term" value="F:DNA binding"/>
    <property type="evidence" value="ECO:0007669"/>
    <property type="project" value="UniProtKB-UniRule"/>
</dbReference>
<dbReference type="Proteomes" id="UP001161017">
    <property type="component" value="Unassembled WGS sequence"/>
</dbReference>
<comment type="subcellular location">
    <subcellularLocation>
        <location evidence="4">Nucleus</location>
    </subcellularLocation>
</comment>
<sequence>MVGAIREVHPVSKLNIRNQSTHHQDHTITQQAPTYHLGTEPMIGIAEKATTERLEVQASPPPPSYMAGYHSHTPTAGAYGNGHSRGEHSQYGTSQPYVAPTNGYHSGSTPYDHSHTNTYNNGISTPGSYVGPESIPIYDSMDERPARRRRGNLPKWATDCLKQWFYDHVAHPYPTEQEKQELCKVTGLGMTQLSNWFINARRRQNPVLHAQAQAETMIREGSGGHGGSNAESTTNGHR</sequence>
<keyword evidence="2 4" id="KW-0371">Homeobox</keyword>
<feature type="domain" description="Homeobox" evidence="6">
    <location>
        <begin position="144"/>
        <end position="207"/>
    </location>
</feature>
<dbReference type="PROSITE" id="PS50071">
    <property type="entry name" value="HOMEOBOX_2"/>
    <property type="match status" value="1"/>
</dbReference>
<name>A0AA43QPA6_9LECA</name>
<evidence type="ECO:0000313" key="7">
    <source>
        <dbReference type="EMBL" id="MDI1489034.1"/>
    </source>
</evidence>
<evidence type="ECO:0000313" key="8">
    <source>
        <dbReference type="Proteomes" id="UP001161017"/>
    </source>
</evidence>
<feature type="region of interest" description="Disordered" evidence="5">
    <location>
        <begin position="58"/>
        <end position="127"/>
    </location>
</feature>
<dbReference type="CDD" id="cd00086">
    <property type="entry name" value="homeodomain"/>
    <property type="match status" value="1"/>
</dbReference>
<proteinExistence type="predicted"/>
<dbReference type="GO" id="GO:0005634">
    <property type="term" value="C:nucleus"/>
    <property type="evidence" value="ECO:0007669"/>
    <property type="project" value="UniProtKB-SubCell"/>
</dbReference>
<dbReference type="SMART" id="SM00389">
    <property type="entry name" value="HOX"/>
    <property type="match status" value="1"/>
</dbReference>
<evidence type="ECO:0000256" key="3">
    <source>
        <dbReference type="ARBA" id="ARBA00023242"/>
    </source>
</evidence>
<feature type="DNA-binding region" description="Homeobox" evidence="4">
    <location>
        <begin position="146"/>
        <end position="208"/>
    </location>
</feature>
<dbReference type="EMBL" id="JAPUFD010000008">
    <property type="protein sequence ID" value="MDI1489034.1"/>
    <property type="molecule type" value="Genomic_DNA"/>
</dbReference>
<dbReference type="GO" id="GO:0006355">
    <property type="term" value="P:regulation of DNA-templated transcription"/>
    <property type="evidence" value="ECO:0007669"/>
    <property type="project" value="InterPro"/>
</dbReference>
<evidence type="ECO:0000256" key="1">
    <source>
        <dbReference type="ARBA" id="ARBA00023125"/>
    </source>
</evidence>
<keyword evidence="1 4" id="KW-0238">DNA-binding</keyword>
<feature type="region of interest" description="Disordered" evidence="5">
    <location>
        <begin position="1"/>
        <end position="33"/>
    </location>
</feature>
<dbReference type="SUPFAM" id="SSF46689">
    <property type="entry name" value="Homeodomain-like"/>
    <property type="match status" value="1"/>
</dbReference>
<gene>
    <name evidence="7" type="primary">CUP9</name>
    <name evidence="7" type="ORF">OHK93_008311</name>
</gene>